<proteinExistence type="predicted"/>
<evidence type="ECO:0000313" key="1">
    <source>
        <dbReference type="EMBL" id="SAL50689.1"/>
    </source>
</evidence>
<protein>
    <submittedName>
        <fullName evidence="1">Uncharacterized protein</fullName>
    </submittedName>
</protein>
<comment type="caution">
    <text evidence="1">The sequence shown here is derived from an EMBL/GenBank/DDBJ whole genome shotgun (WGS) entry which is preliminary data.</text>
</comment>
<evidence type="ECO:0000313" key="2">
    <source>
        <dbReference type="Proteomes" id="UP000198263"/>
    </source>
</evidence>
<keyword evidence="2" id="KW-1185">Reference proteome</keyword>
<organism evidence="1 2">
    <name type="scientific">Caballeronia concitans</name>
    <dbReference type="NCBI Taxonomy" id="1777133"/>
    <lineage>
        <taxon>Bacteria</taxon>
        <taxon>Pseudomonadati</taxon>
        <taxon>Pseudomonadota</taxon>
        <taxon>Betaproteobacteria</taxon>
        <taxon>Burkholderiales</taxon>
        <taxon>Burkholderiaceae</taxon>
        <taxon>Caballeronia</taxon>
    </lineage>
</organism>
<name>A0A658R5H2_9BURK</name>
<dbReference type="Proteomes" id="UP000198263">
    <property type="component" value="Unassembled WGS sequence"/>
</dbReference>
<accession>A0A658R5H2</accession>
<gene>
    <name evidence="1" type="ORF">AWB72_05332</name>
</gene>
<sequence>MALRVHSLHAQRITHTETNMDLEYETVQLGKALEHLAEANRRIDDQEGHLLRLDEKGLSTDDARRLLTIMLDARETMKAHIAQTREFIELIKKGVL</sequence>
<reference evidence="1 2" key="1">
    <citation type="submission" date="2016-01" db="EMBL/GenBank/DDBJ databases">
        <authorList>
            <person name="Peeters C."/>
        </authorList>
    </citation>
    <scope>NUCLEOTIDE SEQUENCE [LARGE SCALE GENOMIC DNA]</scope>
    <source>
        <strain evidence="1">LMG 29315</strain>
    </source>
</reference>
<dbReference type="EMBL" id="FCNV02000019">
    <property type="protein sequence ID" value="SAL50689.1"/>
    <property type="molecule type" value="Genomic_DNA"/>
</dbReference>
<dbReference type="AlphaFoldDB" id="A0A658R5H2"/>